<name>A0AAN7Q8Y9_9MYRT</name>
<keyword evidence="3" id="KW-1185">Reference proteome</keyword>
<evidence type="ECO:0000256" key="1">
    <source>
        <dbReference type="SAM" id="MobiDB-lite"/>
    </source>
</evidence>
<evidence type="ECO:0000313" key="2">
    <source>
        <dbReference type="EMBL" id="KAK4759185.1"/>
    </source>
</evidence>
<reference evidence="2 3" key="1">
    <citation type="journal article" date="2023" name="Hortic Res">
        <title>Pangenome of water caltrop reveals structural variations and asymmetric subgenome divergence after allopolyploidization.</title>
        <authorList>
            <person name="Zhang X."/>
            <person name="Chen Y."/>
            <person name="Wang L."/>
            <person name="Yuan Y."/>
            <person name="Fang M."/>
            <person name="Shi L."/>
            <person name="Lu R."/>
            <person name="Comes H.P."/>
            <person name="Ma Y."/>
            <person name="Chen Y."/>
            <person name="Huang G."/>
            <person name="Zhou Y."/>
            <person name="Zheng Z."/>
            <person name="Qiu Y."/>
        </authorList>
    </citation>
    <scope>NUCLEOTIDE SEQUENCE [LARGE SCALE GENOMIC DNA]</scope>
    <source>
        <tissue evidence="2">Roots</tissue>
    </source>
</reference>
<comment type="caution">
    <text evidence="2">The sequence shown here is derived from an EMBL/GenBank/DDBJ whole genome shotgun (WGS) entry which is preliminary data.</text>
</comment>
<gene>
    <name evidence="2" type="ORF">SAY87_022316</name>
</gene>
<protein>
    <submittedName>
        <fullName evidence="2">Uncharacterized protein</fullName>
    </submittedName>
</protein>
<organism evidence="2 3">
    <name type="scientific">Trapa incisa</name>
    <dbReference type="NCBI Taxonomy" id="236973"/>
    <lineage>
        <taxon>Eukaryota</taxon>
        <taxon>Viridiplantae</taxon>
        <taxon>Streptophyta</taxon>
        <taxon>Embryophyta</taxon>
        <taxon>Tracheophyta</taxon>
        <taxon>Spermatophyta</taxon>
        <taxon>Magnoliopsida</taxon>
        <taxon>eudicotyledons</taxon>
        <taxon>Gunneridae</taxon>
        <taxon>Pentapetalae</taxon>
        <taxon>rosids</taxon>
        <taxon>malvids</taxon>
        <taxon>Myrtales</taxon>
        <taxon>Lythraceae</taxon>
        <taxon>Trapa</taxon>
    </lineage>
</organism>
<dbReference type="AlphaFoldDB" id="A0AAN7Q8Y9"/>
<feature type="region of interest" description="Disordered" evidence="1">
    <location>
        <begin position="1"/>
        <end position="21"/>
    </location>
</feature>
<dbReference type="EMBL" id="JAXIOK010000011">
    <property type="protein sequence ID" value="KAK4759185.1"/>
    <property type="molecule type" value="Genomic_DNA"/>
</dbReference>
<feature type="compositionally biased region" description="Basic and acidic residues" evidence="1">
    <location>
        <begin position="1"/>
        <end position="13"/>
    </location>
</feature>
<proteinExistence type="predicted"/>
<sequence>MEDGDRAPRRPLDDSIPDLNRVPHHSQLHRLTLWKKVARPLLKIVAQILRCNYPRSDSTSNLDRLQPQNTLGLIETSSNNKGFISDGDLHIL</sequence>
<accession>A0AAN7Q8Y9</accession>
<dbReference type="Proteomes" id="UP001345219">
    <property type="component" value="Chromosome 17"/>
</dbReference>
<evidence type="ECO:0000313" key="3">
    <source>
        <dbReference type="Proteomes" id="UP001345219"/>
    </source>
</evidence>